<feature type="compositionally biased region" description="Polar residues" evidence="1">
    <location>
        <begin position="1"/>
        <end position="14"/>
    </location>
</feature>
<feature type="compositionally biased region" description="Low complexity" evidence="1">
    <location>
        <begin position="18"/>
        <end position="27"/>
    </location>
</feature>
<evidence type="ECO:0000313" key="2">
    <source>
        <dbReference type="EMBL" id="KAF2434081.1"/>
    </source>
</evidence>
<comment type="caution">
    <text evidence="2">The sequence shown here is derived from an EMBL/GenBank/DDBJ whole genome shotgun (WGS) entry which is preliminary data.</text>
</comment>
<dbReference type="EMBL" id="MU007018">
    <property type="protein sequence ID" value="KAF2434081.1"/>
    <property type="molecule type" value="Genomic_DNA"/>
</dbReference>
<sequence length="147" mass="15828">MSSSPTNNKVQTSDLPRRLTPTTPLPPTIHTHLTHLLLSHPTSTTTLENTLSEALSTTGWTTNLRTHIQNLIRSGECSTFDECLRRVMGDISVEKVGKEGNGVNGSGNGKGGVGGEVDLKIKESVVREGVGVVRRELERVCVVVVDD</sequence>
<gene>
    <name evidence="2" type="ORF">EJ08DRAFT_694106</name>
</gene>
<organism evidence="2 3">
    <name type="scientific">Tothia fuscella</name>
    <dbReference type="NCBI Taxonomy" id="1048955"/>
    <lineage>
        <taxon>Eukaryota</taxon>
        <taxon>Fungi</taxon>
        <taxon>Dikarya</taxon>
        <taxon>Ascomycota</taxon>
        <taxon>Pezizomycotina</taxon>
        <taxon>Dothideomycetes</taxon>
        <taxon>Pleosporomycetidae</taxon>
        <taxon>Venturiales</taxon>
        <taxon>Cylindrosympodiaceae</taxon>
        <taxon>Tothia</taxon>
    </lineage>
</organism>
<protein>
    <submittedName>
        <fullName evidence="2">Uncharacterized protein</fullName>
    </submittedName>
</protein>
<feature type="region of interest" description="Disordered" evidence="1">
    <location>
        <begin position="1"/>
        <end position="27"/>
    </location>
</feature>
<dbReference type="Proteomes" id="UP000800235">
    <property type="component" value="Unassembled WGS sequence"/>
</dbReference>
<evidence type="ECO:0000313" key="3">
    <source>
        <dbReference type="Proteomes" id="UP000800235"/>
    </source>
</evidence>
<reference evidence="2" key="1">
    <citation type="journal article" date="2020" name="Stud. Mycol.">
        <title>101 Dothideomycetes genomes: a test case for predicting lifestyles and emergence of pathogens.</title>
        <authorList>
            <person name="Haridas S."/>
            <person name="Albert R."/>
            <person name="Binder M."/>
            <person name="Bloem J."/>
            <person name="Labutti K."/>
            <person name="Salamov A."/>
            <person name="Andreopoulos B."/>
            <person name="Baker S."/>
            <person name="Barry K."/>
            <person name="Bills G."/>
            <person name="Bluhm B."/>
            <person name="Cannon C."/>
            <person name="Castanera R."/>
            <person name="Culley D."/>
            <person name="Daum C."/>
            <person name="Ezra D."/>
            <person name="Gonzalez J."/>
            <person name="Henrissat B."/>
            <person name="Kuo A."/>
            <person name="Liang C."/>
            <person name="Lipzen A."/>
            <person name="Lutzoni F."/>
            <person name="Magnuson J."/>
            <person name="Mondo S."/>
            <person name="Nolan M."/>
            <person name="Ohm R."/>
            <person name="Pangilinan J."/>
            <person name="Park H.-J."/>
            <person name="Ramirez L."/>
            <person name="Alfaro M."/>
            <person name="Sun H."/>
            <person name="Tritt A."/>
            <person name="Yoshinaga Y."/>
            <person name="Zwiers L.-H."/>
            <person name="Turgeon B."/>
            <person name="Goodwin S."/>
            <person name="Spatafora J."/>
            <person name="Crous P."/>
            <person name="Grigoriev I."/>
        </authorList>
    </citation>
    <scope>NUCLEOTIDE SEQUENCE</scope>
    <source>
        <strain evidence="2">CBS 130266</strain>
    </source>
</reference>
<proteinExistence type="predicted"/>
<dbReference type="OrthoDB" id="5355007at2759"/>
<accession>A0A9P4NZS4</accession>
<dbReference type="AlphaFoldDB" id="A0A9P4NZS4"/>
<name>A0A9P4NZS4_9PEZI</name>
<keyword evidence="3" id="KW-1185">Reference proteome</keyword>
<evidence type="ECO:0000256" key="1">
    <source>
        <dbReference type="SAM" id="MobiDB-lite"/>
    </source>
</evidence>